<reference evidence="1" key="2">
    <citation type="journal article" date="2015" name="Data Brief">
        <title>Shoot transcriptome of the giant reed, Arundo donax.</title>
        <authorList>
            <person name="Barrero R.A."/>
            <person name="Guerrero F.D."/>
            <person name="Moolhuijzen P."/>
            <person name="Goolsby J.A."/>
            <person name="Tidwell J."/>
            <person name="Bellgard S.E."/>
            <person name="Bellgard M.I."/>
        </authorList>
    </citation>
    <scope>NUCLEOTIDE SEQUENCE</scope>
    <source>
        <tissue evidence="1">Shoot tissue taken approximately 20 cm above the soil surface</tissue>
    </source>
</reference>
<organism evidence="1">
    <name type="scientific">Arundo donax</name>
    <name type="common">Giant reed</name>
    <name type="synonym">Donax arundinaceus</name>
    <dbReference type="NCBI Taxonomy" id="35708"/>
    <lineage>
        <taxon>Eukaryota</taxon>
        <taxon>Viridiplantae</taxon>
        <taxon>Streptophyta</taxon>
        <taxon>Embryophyta</taxon>
        <taxon>Tracheophyta</taxon>
        <taxon>Spermatophyta</taxon>
        <taxon>Magnoliopsida</taxon>
        <taxon>Liliopsida</taxon>
        <taxon>Poales</taxon>
        <taxon>Poaceae</taxon>
        <taxon>PACMAD clade</taxon>
        <taxon>Arundinoideae</taxon>
        <taxon>Arundineae</taxon>
        <taxon>Arundo</taxon>
    </lineage>
</organism>
<sequence length="39" mass="4108">MSGDHEFCFCSPNGGAAGPLLFPPPPISWRPAAFSMASR</sequence>
<name>A0A0A9G4Z0_ARUDO</name>
<reference evidence="1" key="1">
    <citation type="submission" date="2014-09" db="EMBL/GenBank/DDBJ databases">
        <authorList>
            <person name="Magalhaes I.L.F."/>
            <person name="Oliveira U."/>
            <person name="Santos F.R."/>
            <person name="Vidigal T.H.D.A."/>
            <person name="Brescovit A.D."/>
            <person name="Santos A.J."/>
        </authorList>
    </citation>
    <scope>NUCLEOTIDE SEQUENCE</scope>
    <source>
        <tissue evidence="1">Shoot tissue taken approximately 20 cm above the soil surface</tissue>
    </source>
</reference>
<dbReference type="EMBL" id="GBRH01182173">
    <property type="protein sequence ID" value="JAE15723.1"/>
    <property type="molecule type" value="Transcribed_RNA"/>
</dbReference>
<accession>A0A0A9G4Z0</accession>
<evidence type="ECO:0000313" key="1">
    <source>
        <dbReference type="EMBL" id="JAE15723.1"/>
    </source>
</evidence>
<protein>
    <submittedName>
        <fullName evidence="1">Uncharacterized protein</fullName>
    </submittedName>
</protein>
<proteinExistence type="predicted"/>
<dbReference type="AlphaFoldDB" id="A0A0A9G4Z0"/>